<feature type="domain" description="4'-phosphopantetheinyl transferase" evidence="4">
    <location>
        <begin position="104"/>
        <end position="207"/>
    </location>
</feature>
<evidence type="ECO:0000313" key="9">
    <source>
        <dbReference type="Proteomes" id="UP000044026"/>
    </source>
</evidence>
<evidence type="ECO:0000313" key="8">
    <source>
        <dbReference type="Proteomes" id="UP000039370"/>
    </source>
</evidence>
<keyword evidence="2 7" id="KW-0808">Transferase</keyword>
<dbReference type="GO" id="GO:0005829">
    <property type="term" value="C:cytosol"/>
    <property type="evidence" value="ECO:0007669"/>
    <property type="project" value="TreeGrafter"/>
</dbReference>
<dbReference type="Gene3D" id="3.90.470.20">
    <property type="entry name" value="4'-phosphopantetheinyl transferase domain"/>
    <property type="match status" value="2"/>
</dbReference>
<dbReference type="InterPro" id="IPR008278">
    <property type="entry name" value="4-PPantetheinyl_Trfase_dom"/>
</dbReference>
<dbReference type="Proteomes" id="UP000044026">
    <property type="component" value="Unassembled WGS sequence"/>
</dbReference>
<dbReference type="GO" id="GO:0000287">
    <property type="term" value="F:magnesium ion binding"/>
    <property type="evidence" value="ECO:0007669"/>
    <property type="project" value="InterPro"/>
</dbReference>
<keyword evidence="3" id="KW-0175">Coiled coil</keyword>
<organism evidence="7 8">
    <name type="scientific">Capnocytophaga canimorsus</name>
    <dbReference type="NCBI Taxonomy" id="28188"/>
    <lineage>
        <taxon>Bacteria</taxon>
        <taxon>Pseudomonadati</taxon>
        <taxon>Bacteroidota</taxon>
        <taxon>Flavobacteriia</taxon>
        <taxon>Flavobacteriales</taxon>
        <taxon>Flavobacteriaceae</taxon>
        <taxon>Capnocytophaga</taxon>
    </lineage>
</organism>
<evidence type="ECO:0000256" key="1">
    <source>
        <dbReference type="ARBA" id="ARBA00010990"/>
    </source>
</evidence>
<dbReference type="PANTHER" id="PTHR12215:SF10">
    <property type="entry name" value="L-AMINOADIPATE-SEMIALDEHYDE DEHYDROGENASE-PHOSPHOPANTETHEINYL TRANSFERASE"/>
    <property type="match status" value="1"/>
</dbReference>
<evidence type="ECO:0000256" key="3">
    <source>
        <dbReference type="SAM" id="Coils"/>
    </source>
</evidence>
<dbReference type="Pfam" id="PF01648">
    <property type="entry name" value="ACPS"/>
    <property type="match status" value="1"/>
</dbReference>
<dbReference type="EMBL" id="CDOK01000167">
    <property type="protein sequence ID" value="CEN52827.1"/>
    <property type="molecule type" value="Genomic_DNA"/>
</dbReference>
<dbReference type="EMBL" id="CDOE01000052">
    <property type="protein sequence ID" value="CEN34769.1"/>
    <property type="molecule type" value="Genomic_DNA"/>
</dbReference>
<dbReference type="InterPro" id="IPR050559">
    <property type="entry name" value="P-Pant_transferase_sf"/>
</dbReference>
<dbReference type="AlphaFoldDB" id="A0A0B7IS23"/>
<dbReference type="GO" id="GO:0019878">
    <property type="term" value="P:lysine biosynthetic process via aminoadipic acid"/>
    <property type="evidence" value="ECO:0007669"/>
    <property type="project" value="TreeGrafter"/>
</dbReference>
<sequence length="210" mass="23804">MLLLDTINVDKNTQIYVKKSVESLEELQQEVSLSNEEVSRLEQIKPETDKKNFLSVRKILKMNGYAPGDLTYNEQGKPLLNDGKYISISHSRDMVAVAISKNEVGVDIELKQDRFIQISPKFTPWKPENTSLLKSSIVQKLTMIWTAKEAAYKAYGKGDITINQILVKDFFPNDTKTKVKVAPSEGEGSYYRISFMQLEDDFVLACCLPA</sequence>
<accession>A0A0B7IS23</accession>
<dbReference type="EC" id="2.7.8.-" evidence="7"/>
<name>A0A0B7IS23_9FLAO</name>
<evidence type="ECO:0000313" key="7">
    <source>
        <dbReference type="EMBL" id="CEN52827.1"/>
    </source>
</evidence>
<dbReference type="RefSeq" id="WP_041988085.1">
    <property type="nucleotide sequence ID" value="NZ_BOQJ01000020.1"/>
</dbReference>
<gene>
    <name evidence="7" type="ORF">CCAN11_2490124</name>
    <name evidence="6" type="ORF">CCAN12_560006</name>
    <name evidence="5" type="ORF">CGC56_08925</name>
</gene>
<protein>
    <submittedName>
        <fullName evidence="7">Gramicidin synthase-activating enzyme</fullName>
        <ecNumber evidence="7">2.7.8.-</ecNumber>
    </submittedName>
</protein>
<dbReference type="Proteomes" id="UP000039370">
    <property type="component" value="Unassembled WGS sequence"/>
</dbReference>
<feature type="coiled-coil region" evidence="3">
    <location>
        <begin position="17"/>
        <end position="44"/>
    </location>
</feature>
<reference evidence="10" key="3">
    <citation type="submission" date="2017-06" db="EMBL/GenBank/DDBJ databases">
        <title>Capnocytophaga spp. assemblies.</title>
        <authorList>
            <person name="Gulvik C.A."/>
        </authorList>
    </citation>
    <scope>NUCLEOTIDE SEQUENCE [LARGE SCALE GENOMIC DNA]</scope>
    <source>
        <strain evidence="10">H5594</strain>
    </source>
</reference>
<dbReference type="Proteomes" id="UP000243136">
    <property type="component" value="Chromosome"/>
</dbReference>
<dbReference type="GeneID" id="69581056"/>
<reference evidence="8 9" key="1">
    <citation type="submission" date="2015-01" db="EMBL/GenBank/DDBJ databases">
        <authorList>
            <person name="MANFREDI Pablo"/>
        </authorList>
    </citation>
    <scope>NUCLEOTIDE SEQUENCE [LARGE SCALE GENOMIC DNA]</scope>
    <source>
        <strain evidence="7 8">Cc11</strain>
        <strain evidence="6 9">Cc12</strain>
    </source>
</reference>
<dbReference type="EMBL" id="CP022388">
    <property type="protein sequence ID" value="ATA92268.1"/>
    <property type="molecule type" value="Genomic_DNA"/>
</dbReference>
<evidence type="ECO:0000259" key="4">
    <source>
        <dbReference type="Pfam" id="PF01648"/>
    </source>
</evidence>
<evidence type="ECO:0000313" key="5">
    <source>
        <dbReference type="EMBL" id="ATA92268.1"/>
    </source>
</evidence>
<dbReference type="PANTHER" id="PTHR12215">
    <property type="entry name" value="PHOSPHOPANTETHEINE TRANSFERASE"/>
    <property type="match status" value="1"/>
</dbReference>
<dbReference type="InterPro" id="IPR037143">
    <property type="entry name" value="4-PPantetheinyl_Trfase_dom_sf"/>
</dbReference>
<proteinExistence type="inferred from homology"/>
<evidence type="ECO:0000313" key="10">
    <source>
        <dbReference type="Proteomes" id="UP000243136"/>
    </source>
</evidence>
<dbReference type="GO" id="GO:0008897">
    <property type="term" value="F:holo-[acyl-carrier-protein] synthase activity"/>
    <property type="evidence" value="ECO:0007669"/>
    <property type="project" value="InterPro"/>
</dbReference>
<comment type="similarity">
    <text evidence="1">Belongs to the P-Pant transferase superfamily. Gsp/Sfp/HetI/AcpT family.</text>
</comment>
<reference evidence="5" key="2">
    <citation type="journal article" date="2017" name="Genome Announc.">
        <title>Twelve Complete Reference Genomes of Clinical Isolates in the Capnocytophaga Genus.</title>
        <authorList>
            <person name="Villarma A."/>
            <person name="Gulvik C.A."/>
            <person name="Rowe L.A."/>
            <person name="Sheth M."/>
            <person name="Juieng P."/>
            <person name="Nicholson A.C."/>
            <person name="Loparev V.N."/>
            <person name="McQuiston J.R."/>
        </authorList>
    </citation>
    <scope>NUCLEOTIDE SEQUENCE</scope>
    <source>
        <strain evidence="5">H5594</strain>
    </source>
</reference>
<evidence type="ECO:0000313" key="6">
    <source>
        <dbReference type="EMBL" id="CEN34769.1"/>
    </source>
</evidence>
<dbReference type="SUPFAM" id="SSF56214">
    <property type="entry name" value="4'-phosphopantetheinyl transferase"/>
    <property type="match status" value="2"/>
</dbReference>
<evidence type="ECO:0000256" key="2">
    <source>
        <dbReference type="ARBA" id="ARBA00022679"/>
    </source>
</evidence>